<evidence type="ECO:0000313" key="2">
    <source>
        <dbReference type="Proteomes" id="UP000324222"/>
    </source>
</evidence>
<dbReference type="Proteomes" id="UP000324222">
    <property type="component" value="Unassembled WGS sequence"/>
</dbReference>
<name>A0A5B7GCR9_PORTR</name>
<reference evidence="1 2" key="1">
    <citation type="submission" date="2019-05" db="EMBL/GenBank/DDBJ databases">
        <title>Another draft genome of Portunus trituberculatus and its Hox gene families provides insights of decapod evolution.</title>
        <authorList>
            <person name="Jeong J.-H."/>
            <person name="Song I."/>
            <person name="Kim S."/>
            <person name="Choi T."/>
            <person name="Kim D."/>
            <person name="Ryu S."/>
            <person name="Kim W."/>
        </authorList>
    </citation>
    <scope>NUCLEOTIDE SEQUENCE [LARGE SCALE GENOMIC DNA]</scope>
    <source>
        <tissue evidence="1">Muscle</tissue>
    </source>
</reference>
<accession>A0A5B7GCR9</accession>
<dbReference type="AlphaFoldDB" id="A0A5B7GCR9"/>
<evidence type="ECO:0000313" key="1">
    <source>
        <dbReference type="EMBL" id="MPC55165.1"/>
    </source>
</evidence>
<keyword evidence="2" id="KW-1185">Reference proteome</keyword>
<gene>
    <name evidence="1" type="ORF">E2C01_049096</name>
</gene>
<organism evidence="1 2">
    <name type="scientific">Portunus trituberculatus</name>
    <name type="common">Swimming crab</name>
    <name type="synonym">Neptunus trituberculatus</name>
    <dbReference type="NCBI Taxonomy" id="210409"/>
    <lineage>
        <taxon>Eukaryota</taxon>
        <taxon>Metazoa</taxon>
        <taxon>Ecdysozoa</taxon>
        <taxon>Arthropoda</taxon>
        <taxon>Crustacea</taxon>
        <taxon>Multicrustacea</taxon>
        <taxon>Malacostraca</taxon>
        <taxon>Eumalacostraca</taxon>
        <taxon>Eucarida</taxon>
        <taxon>Decapoda</taxon>
        <taxon>Pleocyemata</taxon>
        <taxon>Brachyura</taxon>
        <taxon>Eubrachyura</taxon>
        <taxon>Portunoidea</taxon>
        <taxon>Portunidae</taxon>
        <taxon>Portuninae</taxon>
        <taxon>Portunus</taxon>
    </lineage>
</organism>
<proteinExistence type="predicted"/>
<sequence length="158" mass="17621">MVPVTAAQCPTQRYRWASNRSGRVYRLTRTGDHQVGGSAQPPTASPSSHPLFPHHLLSLLTPPTPAHYLASFPHSSLRETQNAQEHEEVCVLKSPLLMHTVPSYISLDGRLATPPLTAVLSRFLAFTTHNLLRDAHKATFRIHSCLYLFLLAMLDEPH</sequence>
<dbReference type="EMBL" id="VSRR010012942">
    <property type="protein sequence ID" value="MPC55165.1"/>
    <property type="molecule type" value="Genomic_DNA"/>
</dbReference>
<protein>
    <submittedName>
        <fullName evidence="1">Uncharacterized protein</fullName>
    </submittedName>
</protein>
<comment type="caution">
    <text evidence="1">The sequence shown here is derived from an EMBL/GenBank/DDBJ whole genome shotgun (WGS) entry which is preliminary data.</text>
</comment>